<evidence type="ECO:0000256" key="8">
    <source>
        <dbReference type="ARBA" id="ARBA00023136"/>
    </source>
</evidence>
<sequence>MRNGEASFVLLGDALLDMMLMLNATDNQLADWSPTLFPCSWSHIICDKNNSVVQVSLFGNKITGGIPEQFGNLSRLIGLYLEDNLLVGAIPASLGQLSNLQYLILSQNNLDGLIPDTLANMPSLIDIIVVGTAGGMMGLLIVGAVFIICNGRRISHLSEVFADVPGDIRRTAFSQLKRFAWQELEIATDNFSERKFLDEEDLVKYIKECFLMALSLR</sequence>
<evidence type="ECO:0000256" key="4">
    <source>
        <dbReference type="ARBA" id="ARBA00022692"/>
    </source>
</evidence>
<dbReference type="InterPro" id="IPR032675">
    <property type="entry name" value="LRR_dom_sf"/>
</dbReference>
<feature type="domain" description="Leucine-rich repeat-containing N-terminal plant-type" evidence="12">
    <location>
        <begin position="12"/>
        <end position="47"/>
    </location>
</feature>
<gene>
    <name evidence="13" type="ORF">PVAP13_9NG144600</name>
</gene>
<keyword evidence="14" id="KW-1185">Reference proteome</keyword>
<dbReference type="Pfam" id="PF08263">
    <property type="entry name" value="LRRNT_2"/>
    <property type="match status" value="1"/>
</dbReference>
<protein>
    <recommendedName>
        <fullName evidence="12">Leucine-rich repeat-containing N-terminal plant-type domain-containing protein</fullName>
    </recommendedName>
</protein>
<dbReference type="Gene3D" id="3.80.10.10">
    <property type="entry name" value="Ribonuclease Inhibitor"/>
    <property type="match status" value="1"/>
</dbReference>
<dbReference type="Proteomes" id="UP000823388">
    <property type="component" value="Chromosome 9N"/>
</dbReference>
<comment type="similarity">
    <text evidence="9">Belongs to the polygalacturonase-inhibiting protein family.</text>
</comment>
<evidence type="ECO:0000256" key="10">
    <source>
        <dbReference type="SAM" id="Phobius"/>
    </source>
</evidence>
<reference evidence="13" key="1">
    <citation type="submission" date="2020-05" db="EMBL/GenBank/DDBJ databases">
        <title>WGS assembly of Panicum virgatum.</title>
        <authorList>
            <person name="Lovell J.T."/>
            <person name="Jenkins J."/>
            <person name="Shu S."/>
            <person name="Juenger T.E."/>
            <person name="Schmutz J."/>
        </authorList>
    </citation>
    <scope>NUCLEOTIDE SEQUENCE</scope>
    <source>
        <strain evidence="13">AP13</strain>
    </source>
</reference>
<comment type="caution">
    <text evidence="13">The sequence shown here is derived from an EMBL/GenBank/DDBJ whole genome shotgun (WGS) entry which is preliminary data.</text>
</comment>
<evidence type="ECO:0000259" key="12">
    <source>
        <dbReference type="Pfam" id="PF08263"/>
    </source>
</evidence>
<dbReference type="Pfam" id="PF13855">
    <property type="entry name" value="LRR_8"/>
    <property type="match status" value="1"/>
</dbReference>
<evidence type="ECO:0000256" key="9">
    <source>
        <dbReference type="ARBA" id="ARBA00038043"/>
    </source>
</evidence>
<keyword evidence="5 11" id="KW-0732">Signal</keyword>
<dbReference type="AlphaFoldDB" id="A0A8T0MEZ1"/>
<keyword evidence="3" id="KW-0433">Leucine-rich repeat</keyword>
<evidence type="ECO:0000256" key="5">
    <source>
        <dbReference type="ARBA" id="ARBA00022729"/>
    </source>
</evidence>
<evidence type="ECO:0000256" key="1">
    <source>
        <dbReference type="ARBA" id="ARBA00004167"/>
    </source>
</evidence>
<dbReference type="GO" id="GO:0016020">
    <property type="term" value="C:membrane"/>
    <property type="evidence" value="ECO:0007669"/>
    <property type="project" value="UniProtKB-SubCell"/>
</dbReference>
<dbReference type="InterPro" id="IPR013210">
    <property type="entry name" value="LRR_N_plant-typ"/>
</dbReference>
<evidence type="ECO:0000256" key="3">
    <source>
        <dbReference type="ARBA" id="ARBA00022614"/>
    </source>
</evidence>
<evidence type="ECO:0000256" key="6">
    <source>
        <dbReference type="ARBA" id="ARBA00022737"/>
    </source>
</evidence>
<keyword evidence="7 10" id="KW-1133">Transmembrane helix</keyword>
<evidence type="ECO:0000256" key="2">
    <source>
        <dbReference type="ARBA" id="ARBA00004196"/>
    </source>
</evidence>
<keyword evidence="8 10" id="KW-0472">Membrane</keyword>
<keyword evidence="4 10" id="KW-0812">Transmembrane</keyword>
<comment type="subcellular location">
    <subcellularLocation>
        <location evidence="2">Cell envelope</location>
    </subcellularLocation>
    <subcellularLocation>
        <location evidence="1">Membrane</location>
        <topology evidence="1">Single-pass membrane protein</topology>
    </subcellularLocation>
</comment>
<evidence type="ECO:0000256" key="11">
    <source>
        <dbReference type="SAM" id="SignalP"/>
    </source>
</evidence>
<evidence type="ECO:0000313" key="13">
    <source>
        <dbReference type="EMBL" id="KAG2535901.1"/>
    </source>
</evidence>
<feature type="signal peptide" evidence="11">
    <location>
        <begin position="1"/>
        <end position="24"/>
    </location>
</feature>
<proteinExistence type="inferred from homology"/>
<dbReference type="FunFam" id="3.80.10.10:FF:000129">
    <property type="entry name" value="Leucine-rich repeat receptor-like kinase"/>
    <property type="match status" value="1"/>
</dbReference>
<dbReference type="SUPFAM" id="SSF52058">
    <property type="entry name" value="L domain-like"/>
    <property type="match status" value="1"/>
</dbReference>
<keyword evidence="6" id="KW-0677">Repeat</keyword>
<name>A0A8T0MEZ1_PANVG</name>
<feature type="chain" id="PRO_5035808829" description="Leucine-rich repeat-containing N-terminal plant-type domain-containing protein" evidence="11">
    <location>
        <begin position="25"/>
        <end position="217"/>
    </location>
</feature>
<dbReference type="PANTHER" id="PTHR48059">
    <property type="entry name" value="POLYGALACTURONASE INHIBITOR 1"/>
    <property type="match status" value="1"/>
</dbReference>
<accession>A0A8T0MEZ1</accession>
<dbReference type="InterPro" id="IPR001611">
    <property type="entry name" value="Leu-rich_rpt"/>
</dbReference>
<dbReference type="PANTHER" id="PTHR48059:SF19">
    <property type="entry name" value="RECEPTOR-LIKE PROTEIN KINASE 5"/>
    <property type="match status" value="1"/>
</dbReference>
<dbReference type="EMBL" id="CM029054">
    <property type="protein sequence ID" value="KAG2535901.1"/>
    <property type="molecule type" value="Genomic_DNA"/>
</dbReference>
<organism evidence="13 14">
    <name type="scientific">Panicum virgatum</name>
    <name type="common">Blackwell switchgrass</name>
    <dbReference type="NCBI Taxonomy" id="38727"/>
    <lineage>
        <taxon>Eukaryota</taxon>
        <taxon>Viridiplantae</taxon>
        <taxon>Streptophyta</taxon>
        <taxon>Embryophyta</taxon>
        <taxon>Tracheophyta</taxon>
        <taxon>Spermatophyta</taxon>
        <taxon>Magnoliopsida</taxon>
        <taxon>Liliopsida</taxon>
        <taxon>Poales</taxon>
        <taxon>Poaceae</taxon>
        <taxon>PACMAD clade</taxon>
        <taxon>Panicoideae</taxon>
        <taxon>Panicodae</taxon>
        <taxon>Paniceae</taxon>
        <taxon>Panicinae</taxon>
        <taxon>Panicum</taxon>
        <taxon>Panicum sect. Hiantes</taxon>
    </lineage>
</organism>
<dbReference type="InterPro" id="IPR051848">
    <property type="entry name" value="PGIP"/>
</dbReference>
<evidence type="ECO:0000256" key="7">
    <source>
        <dbReference type="ARBA" id="ARBA00022989"/>
    </source>
</evidence>
<evidence type="ECO:0000313" key="14">
    <source>
        <dbReference type="Proteomes" id="UP000823388"/>
    </source>
</evidence>
<feature type="transmembrane region" description="Helical" evidence="10">
    <location>
        <begin position="124"/>
        <end position="149"/>
    </location>
</feature>